<dbReference type="EMBL" id="NSKE01000002">
    <property type="protein sequence ID" value="PAU95414.1"/>
    <property type="molecule type" value="Genomic_DNA"/>
</dbReference>
<keyword evidence="1" id="KW-0802">TPR repeat</keyword>
<dbReference type="PROSITE" id="PS50005">
    <property type="entry name" value="TPR"/>
    <property type="match status" value="1"/>
</dbReference>
<evidence type="ECO:0000313" key="2">
    <source>
        <dbReference type="EMBL" id="PAU95414.1"/>
    </source>
</evidence>
<dbReference type="SMART" id="SM00028">
    <property type="entry name" value="TPR"/>
    <property type="match status" value="2"/>
</dbReference>
<dbReference type="SUPFAM" id="SSF48452">
    <property type="entry name" value="TPR-like"/>
    <property type="match status" value="1"/>
</dbReference>
<evidence type="ECO:0000256" key="1">
    <source>
        <dbReference type="PROSITE-ProRule" id="PRU00339"/>
    </source>
</evidence>
<dbReference type="Proteomes" id="UP000218831">
    <property type="component" value="Unassembled WGS sequence"/>
</dbReference>
<comment type="caution">
    <text evidence="2">The sequence shown here is derived from an EMBL/GenBank/DDBJ whole genome shotgun (WGS) entry which is preliminary data.</text>
</comment>
<name>A0A2A2GEJ3_9BACT</name>
<dbReference type="Pfam" id="PF14559">
    <property type="entry name" value="TPR_19"/>
    <property type="match status" value="1"/>
</dbReference>
<dbReference type="InterPro" id="IPR019734">
    <property type="entry name" value="TPR_rpt"/>
</dbReference>
<gene>
    <name evidence="2" type="ORF">CK503_02905</name>
</gene>
<proteinExistence type="predicted"/>
<sequence length="100" mass="11650">MKHNPGDSFSKFALALEFRKEGAFKKARILFEDILSSDPEYVGVYYHLGKLYEALDRLDDAQTLYQKGITVANEQDEQRTEKELKEALQQLKMEMEERSS</sequence>
<feature type="repeat" description="TPR" evidence="1">
    <location>
        <begin position="42"/>
        <end position="75"/>
    </location>
</feature>
<dbReference type="AlphaFoldDB" id="A0A2A2GEJ3"/>
<keyword evidence="3" id="KW-1185">Reference proteome</keyword>
<evidence type="ECO:0000313" key="3">
    <source>
        <dbReference type="Proteomes" id="UP000218831"/>
    </source>
</evidence>
<reference evidence="2 3" key="1">
    <citation type="submission" date="2017-08" db="EMBL/GenBank/DDBJ databases">
        <title>Aliifodinibius alkalisoli sp. nov., isolated from saline alkaline soil.</title>
        <authorList>
            <person name="Liu D."/>
            <person name="Zhang G."/>
        </authorList>
    </citation>
    <scope>NUCLEOTIDE SEQUENCE [LARGE SCALE GENOMIC DNA]</scope>
    <source>
        <strain evidence="2 3">WN023</strain>
    </source>
</reference>
<dbReference type="Gene3D" id="1.25.40.10">
    <property type="entry name" value="Tetratricopeptide repeat domain"/>
    <property type="match status" value="1"/>
</dbReference>
<protein>
    <submittedName>
        <fullName evidence="2">Uncharacterized protein</fullName>
    </submittedName>
</protein>
<organism evidence="2 3">
    <name type="scientific">Fodinibius salipaludis</name>
    <dbReference type="NCBI Taxonomy" id="2032627"/>
    <lineage>
        <taxon>Bacteria</taxon>
        <taxon>Pseudomonadati</taxon>
        <taxon>Balneolota</taxon>
        <taxon>Balneolia</taxon>
        <taxon>Balneolales</taxon>
        <taxon>Balneolaceae</taxon>
        <taxon>Fodinibius</taxon>
    </lineage>
</organism>
<accession>A0A2A2GEJ3</accession>
<dbReference type="InterPro" id="IPR011990">
    <property type="entry name" value="TPR-like_helical_dom_sf"/>
</dbReference>